<keyword evidence="7" id="KW-0032">Aminotransferase</keyword>
<evidence type="ECO:0000256" key="1">
    <source>
        <dbReference type="ARBA" id="ARBA00001933"/>
    </source>
</evidence>
<comment type="cofactor">
    <cofactor evidence="1">
        <name>pyridoxal 5'-phosphate</name>
        <dbReference type="ChEBI" id="CHEBI:597326"/>
    </cofactor>
</comment>
<evidence type="ECO:0000259" key="6">
    <source>
        <dbReference type="Pfam" id="PF00155"/>
    </source>
</evidence>
<dbReference type="PANTHER" id="PTHR43525">
    <property type="entry name" value="PROTEIN MALY"/>
    <property type="match status" value="1"/>
</dbReference>
<keyword evidence="3" id="KW-0663">Pyridoxal phosphate</keyword>
<keyword evidence="4" id="KW-0456">Lyase</keyword>
<evidence type="ECO:0000256" key="3">
    <source>
        <dbReference type="ARBA" id="ARBA00022898"/>
    </source>
</evidence>
<dbReference type="Pfam" id="PF00155">
    <property type="entry name" value="Aminotran_1_2"/>
    <property type="match status" value="1"/>
</dbReference>
<dbReference type="EC" id="4.4.1.13" evidence="2"/>
<dbReference type="Gene3D" id="3.40.640.10">
    <property type="entry name" value="Type I PLP-dependent aspartate aminotransferase-like (Major domain)"/>
    <property type="match status" value="1"/>
</dbReference>
<dbReference type="CDD" id="cd00609">
    <property type="entry name" value="AAT_like"/>
    <property type="match status" value="1"/>
</dbReference>
<dbReference type="SUPFAM" id="SSF53383">
    <property type="entry name" value="PLP-dependent transferases"/>
    <property type="match status" value="1"/>
</dbReference>
<dbReference type="InterPro" id="IPR051798">
    <property type="entry name" value="Class-II_PLP-Dep_Aminotrans"/>
</dbReference>
<keyword evidence="7" id="KW-0808">Transferase</keyword>
<feature type="domain" description="Aminotransferase class I/classII large" evidence="6">
    <location>
        <begin position="30"/>
        <end position="382"/>
    </location>
</feature>
<evidence type="ECO:0000256" key="2">
    <source>
        <dbReference type="ARBA" id="ARBA00012224"/>
    </source>
</evidence>
<dbReference type="InterPro" id="IPR015424">
    <property type="entry name" value="PyrdxlP-dep_Trfase"/>
</dbReference>
<protein>
    <recommendedName>
        <fullName evidence="2">cysteine-S-conjugate beta-lyase</fullName>
        <ecNumber evidence="2">4.4.1.13</ecNumber>
    </recommendedName>
</protein>
<dbReference type="PANTHER" id="PTHR43525:SF1">
    <property type="entry name" value="PROTEIN MALY"/>
    <property type="match status" value="1"/>
</dbReference>
<comment type="similarity">
    <text evidence="5">Belongs to the class-II pyridoxal-phosphate-dependent aminotransferase family. MalY/PatB cystathionine beta-lyase subfamily.</text>
</comment>
<dbReference type="InterPro" id="IPR004839">
    <property type="entry name" value="Aminotransferase_I/II_large"/>
</dbReference>
<name>A0ABT8QVQ1_9FIRM</name>
<sequence>MNCDFDRIIDRRQTCSVKWDFNQKIFGCEDILPLWVADMDFQAPEAVIEALVNRAKHGIFGYSDGMDGYYESLSTWMHEHHGWEIQRDWVSFSPGIVFALYQLVRSLTKPGDKILLQSPVYPPFFKAVKNNGRELVNSQLRFIQGRYTMDFEDLEKKFSSGVKMMILCNPHNPVGRVWEREELDRLGQLCLAHDVLVISDEIHGDLIYQGHRHIPFAALSSELALKSIVCTAPSKTFNLAGLQTSNLIIPNPEYRQAFQETRDLTGIHNPNVFGITALEAAYRHGGDWLNQLMVYLQGNVEFIMSSLDTVPQIQTVRPEGTYLMWLDFRELGMEPKELQKFLVHKAGVGLNPGFQFGPGGDGFARLNIGCSRSILEEGFERIRVAIDGLAKEMLN</sequence>
<accession>A0ABT8QVQ1</accession>
<evidence type="ECO:0000313" key="8">
    <source>
        <dbReference type="Proteomes" id="UP001176021"/>
    </source>
</evidence>
<dbReference type="InterPro" id="IPR027619">
    <property type="entry name" value="C-S_lyase_PatB-like"/>
</dbReference>
<organism evidence="7 8">
    <name type="scientific">Desulfosporosinus nitroreducens</name>
    <dbReference type="NCBI Taxonomy" id="2018668"/>
    <lineage>
        <taxon>Bacteria</taxon>
        <taxon>Bacillati</taxon>
        <taxon>Bacillota</taxon>
        <taxon>Clostridia</taxon>
        <taxon>Eubacteriales</taxon>
        <taxon>Desulfitobacteriaceae</taxon>
        <taxon>Desulfosporosinus</taxon>
    </lineage>
</organism>
<dbReference type="InterPro" id="IPR015421">
    <property type="entry name" value="PyrdxlP-dep_Trfase_major"/>
</dbReference>
<keyword evidence="8" id="KW-1185">Reference proteome</keyword>
<evidence type="ECO:0000256" key="5">
    <source>
        <dbReference type="ARBA" id="ARBA00037974"/>
    </source>
</evidence>
<dbReference type="EMBL" id="JAMJEV010000012">
    <property type="protein sequence ID" value="MDO0824118.1"/>
    <property type="molecule type" value="Genomic_DNA"/>
</dbReference>
<dbReference type="NCBIfam" id="TIGR04350">
    <property type="entry name" value="C_S_lyase_PatB"/>
    <property type="match status" value="1"/>
</dbReference>
<gene>
    <name evidence="7" type="ORF">M8H41_14845</name>
</gene>
<comment type="caution">
    <text evidence="7">The sequence shown here is derived from an EMBL/GenBank/DDBJ whole genome shotgun (WGS) entry which is preliminary data.</text>
</comment>
<dbReference type="InterPro" id="IPR015422">
    <property type="entry name" value="PyrdxlP-dep_Trfase_small"/>
</dbReference>
<dbReference type="GO" id="GO:0008483">
    <property type="term" value="F:transaminase activity"/>
    <property type="evidence" value="ECO:0007669"/>
    <property type="project" value="UniProtKB-KW"/>
</dbReference>
<proteinExistence type="inferred from homology"/>
<evidence type="ECO:0000313" key="7">
    <source>
        <dbReference type="EMBL" id="MDO0824118.1"/>
    </source>
</evidence>
<dbReference type="RefSeq" id="WP_302049154.1">
    <property type="nucleotide sequence ID" value="NZ_JAMJEV010000012.1"/>
</dbReference>
<reference evidence="7" key="1">
    <citation type="submission" date="2022-05" db="EMBL/GenBank/DDBJ databases">
        <title>Expanded diversity of anoxic marine methylotrophy in a Black Sea sulfate reducing microorganism.</title>
        <authorList>
            <person name="Fischer P.Q."/>
            <person name="Stams A.J.M."/>
            <person name="Villanueva L."/>
            <person name="Sousa D.Z."/>
        </authorList>
    </citation>
    <scope>NUCLEOTIDE SEQUENCE</scope>
    <source>
        <strain evidence="7">P130</strain>
    </source>
</reference>
<dbReference type="Gene3D" id="3.90.1150.10">
    <property type="entry name" value="Aspartate Aminotransferase, domain 1"/>
    <property type="match status" value="1"/>
</dbReference>
<dbReference type="Proteomes" id="UP001176021">
    <property type="component" value="Unassembled WGS sequence"/>
</dbReference>
<evidence type="ECO:0000256" key="4">
    <source>
        <dbReference type="ARBA" id="ARBA00023239"/>
    </source>
</evidence>